<dbReference type="SUPFAM" id="SSF50199">
    <property type="entry name" value="Staphylococcal nuclease"/>
    <property type="match status" value="1"/>
</dbReference>
<proteinExistence type="inferred from homology"/>
<name>A0A550CED5_9AGAR</name>
<gene>
    <name evidence="11" type="ORF">BD626DRAFT_495720</name>
</gene>
<keyword evidence="12" id="KW-1185">Reference proteome</keyword>
<dbReference type="PANTHER" id="PTHR12302:SF3">
    <property type="entry name" value="SERINE_THREONINE-PROTEIN KINASE 31"/>
    <property type="match status" value="1"/>
</dbReference>
<comment type="subcellular location">
    <subcellularLocation>
        <location evidence="1">Membrane</location>
        <topology evidence="1">Single-pass membrane protein</topology>
    </subcellularLocation>
    <subcellularLocation>
        <location evidence="2">Mitochondrion</location>
    </subcellularLocation>
</comment>
<sequence>MPLIPWPANNSKDSGVTTQTKAFVGDLPPEQLAFAAFAAGSLCLAAGYRVHKRYFRRIQNADWVRPDLLARKEWMKGRVTSVGDNDNFRFYHTPGFGWRWPLKFRHVPTITKDLKDQTIHVRIAGVDAPENAHFGRPAQPYSQEALAYLRGRILGRTVWCQLIRRDQYGRIVSNVCLQPRILPGSLFWGVNLAEDMLRAGWAITYEQAGAEYGKSGKEGYRLLEQEAKYAKRGMWALGANGETPAEYKRRYAQSADGGEPPAKARTVTNGKEQKRGWLRRLFGMK</sequence>
<keyword evidence="6" id="KW-0378">Hydrolase</keyword>
<keyword evidence="9" id="KW-1133">Transmembrane helix</keyword>
<evidence type="ECO:0000256" key="1">
    <source>
        <dbReference type="ARBA" id="ARBA00004167"/>
    </source>
</evidence>
<keyword evidence="5" id="KW-0255">Endonuclease</keyword>
<keyword evidence="4" id="KW-0540">Nuclease</keyword>
<evidence type="ECO:0000256" key="8">
    <source>
        <dbReference type="SAM" id="MobiDB-lite"/>
    </source>
</evidence>
<dbReference type="Proteomes" id="UP000320762">
    <property type="component" value="Unassembled WGS sequence"/>
</dbReference>
<evidence type="ECO:0000256" key="2">
    <source>
        <dbReference type="ARBA" id="ARBA00004173"/>
    </source>
</evidence>
<evidence type="ECO:0000313" key="12">
    <source>
        <dbReference type="Proteomes" id="UP000320762"/>
    </source>
</evidence>
<dbReference type="PROSITE" id="PS50830">
    <property type="entry name" value="TNASE_3"/>
    <property type="match status" value="1"/>
</dbReference>
<accession>A0A550CED5</accession>
<dbReference type="SMART" id="SM00318">
    <property type="entry name" value="SNc"/>
    <property type="match status" value="1"/>
</dbReference>
<dbReference type="InterPro" id="IPR016071">
    <property type="entry name" value="Staphylococal_nuclease_OB-fold"/>
</dbReference>
<comment type="similarity">
    <text evidence="3">Belongs to the LCL3 family.</text>
</comment>
<evidence type="ECO:0000259" key="10">
    <source>
        <dbReference type="PROSITE" id="PS50830"/>
    </source>
</evidence>
<dbReference type="GO" id="GO:0005739">
    <property type="term" value="C:mitochondrion"/>
    <property type="evidence" value="ECO:0007669"/>
    <property type="project" value="UniProtKB-SubCell"/>
</dbReference>
<evidence type="ECO:0000256" key="4">
    <source>
        <dbReference type="ARBA" id="ARBA00022722"/>
    </source>
</evidence>
<protein>
    <recommendedName>
        <fullName evidence="10">TNase-like domain-containing protein</fullName>
    </recommendedName>
</protein>
<dbReference type="STRING" id="97359.A0A550CED5"/>
<dbReference type="Gene3D" id="2.40.50.90">
    <property type="match status" value="1"/>
</dbReference>
<dbReference type="Pfam" id="PF00565">
    <property type="entry name" value="SNase"/>
    <property type="match status" value="1"/>
</dbReference>
<dbReference type="OrthoDB" id="430293at2759"/>
<evidence type="ECO:0000256" key="7">
    <source>
        <dbReference type="ARBA" id="ARBA00022837"/>
    </source>
</evidence>
<dbReference type="GO" id="GO:0004519">
    <property type="term" value="F:endonuclease activity"/>
    <property type="evidence" value="ECO:0007669"/>
    <property type="project" value="UniProtKB-KW"/>
</dbReference>
<feature type="domain" description="TNase-like" evidence="10">
    <location>
        <begin position="73"/>
        <end position="237"/>
    </location>
</feature>
<feature type="region of interest" description="Disordered" evidence="8">
    <location>
        <begin position="252"/>
        <end position="271"/>
    </location>
</feature>
<dbReference type="PANTHER" id="PTHR12302">
    <property type="entry name" value="EBNA2 BINDING PROTEIN P100"/>
    <property type="match status" value="1"/>
</dbReference>
<dbReference type="InterPro" id="IPR035437">
    <property type="entry name" value="SNase_OB-fold_sf"/>
</dbReference>
<organism evidence="11 12">
    <name type="scientific">Schizophyllum amplum</name>
    <dbReference type="NCBI Taxonomy" id="97359"/>
    <lineage>
        <taxon>Eukaryota</taxon>
        <taxon>Fungi</taxon>
        <taxon>Dikarya</taxon>
        <taxon>Basidiomycota</taxon>
        <taxon>Agaricomycotina</taxon>
        <taxon>Agaricomycetes</taxon>
        <taxon>Agaricomycetidae</taxon>
        <taxon>Agaricales</taxon>
        <taxon>Schizophyllaceae</taxon>
        <taxon>Schizophyllum</taxon>
    </lineage>
</organism>
<comment type="caution">
    <text evidence="11">The sequence shown here is derived from an EMBL/GenBank/DDBJ whole genome shotgun (WGS) entry which is preliminary data.</text>
</comment>
<dbReference type="GO" id="GO:0016787">
    <property type="term" value="F:hydrolase activity"/>
    <property type="evidence" value="ECO:0007669"/>
    <property type="project" value="UniProtKB-KW"/>
</dbReference>
<evidence type="ECO:0000313" key="11">
    <source>
        <dbReference type="EMBL" id="TRM63161.1"/>
    </source>
</evidence>
<keyword evidence="9" id="KW-0812">Transmembrane</keyword>
<feature type="transmembrane region" description="Helical" evidence="9">
    <location>
        <begin position="32"/>
        <end position="50"/>
    </location>
</feature>
<evidence type="ECO:0000256" key="3">
    <source>
        <dbReference type="ARBA" id="ARBA00005435"/>
    </source>
</evidence>
<dbReference type="GO" id="GO:0016020">
    <property type="term" value="C:membrane"/>
    <property type="evidence" value="ECO:0007669"/>
    <property type="project" value="UniProtKB-SubCell"/>
</dbReference>
<evidence type="ECO:0000256" key="9">
    <source>
        <dbReference type="SAM" id="Phobius"/>
    </source>
</evidence>
<reference evidence="11 12" key="1">
    <citation type="journal article" date="2019" name="New Phytol.">
        <title>Comparative genomics reveals unique wood-decay strategies and fruiting body development in the Schizophyllaceae.</title>
        <authorList>
            <person name="Almasi E."/>
            <person name="Sahu N."/>
            <person name="Krizsan K."/>
            <person name="Balint B."/>
            <person name="Kovacs G.M."/>
            <person name="Kiss B."/>
            <person name="Cseklye J."/>
            <person name="Drula E."/>
            <person name="Henrissat B."/>
            <person name="Nagy I."/>
            <person name="Chovatia M."/>
            <person name="Adam C."/>
            <person name="LaButti K."/>
            <person name="Lipzen A."/>
            <person name="Riley R."/>
            <person name="Grigoriev I.V."/>
            <person name="Nagy L.G."/>
        </authorList>
    </citation>
    <scope>NUCLEOTIDE SEQUENCE [LARGE SCALE GENOMIC DNA]</scope>
    <source>
        <strain evidence="11 12">NL-1724</strain>
    </source>
</reference>
<evidence type="ECO:0000256" key="5">
    <source>
        <dbReference type="ARBA" id="ARBA00022759"/>
    </source>
</evidence>
<dbReference type="EMBL" id="VDMD01000010">
    <property type="protein sequence ID" value="TRM63161.1"/>
    <property type="molecule type" value="Genomic_DNA"/>
</dbReference>
<dbReference type="AlphaFoldDB" id="A0A550CED5"/>
<evidence type="ECO:0000256" key="6">
    <source>
        <dbReference type="ARBA" id="ARBA00022801"/>
    </source>
</evidence>
<keyword evidence="9" id="KW-0472">Membrane</keyword>
<keyword evidence="7" id="KW-0106">Calcium</keyword>